<dbReference type="AlphaFoldDB" id="A0A679IU45"/>
<keyword evidence="4 8" id="KW-0378">Hydrolase</keyword>
<dbReference type="GO" id="GO:0010945">
    <property type="term" value="F:coenzyme A diphosphatase activity"/>
    <property type="evidence" value="ECO:0007669"/>
    <property type="project" value="InterPro"/>
</dbReference>
<organism evidence="8">
    <name type="scientific">Variovorax paradoxus</name>
    <dbReference type="NCBI Taxonomy" id="34073"/>
    <lineage>
        <taxon>Bacteria</taxon>
        <taxon>Pseudomonadati</taxon>
        <taxon>Pseudomonadota</taxon>
        <taxon>Betaproteobacteria</taxon>
        <taxon>Burkholderiales</taxon>
        <taxon>Comamonadaceae</taxon>
        <taxon>Variovorax</taxon>
    </lineage>
</organism>
<gene>
    <name evidence="8" type="primary">nudL</name>
    <name evidence="8" type="ORF">VVAX_02119</name>
</gene>
<name>A0A679IU45_VARPD</name>
<evidence type="ECO:0000256" key="2">
    <source>
        <dbReference type="ARBA" id="ARBA00001946"/>
    </source>
</evidence>
<accession>A0A679IU45</accession>
<proteinExistence type="predicted"/>
<comment type="cofactor">
    <cofactor evidence="2">
        <name>Mg(2+)</name>
        <dbReference type="ChEBI" id="CHEBI:18420"/>
    </cofactor>
</comment>
<dbReference type="InterPro" id="IPR045121">
    <property type="entry name" value="CoAse"/>
</dbReference>
<dbReference type="SUPFAM" id="SSF55811">
    <property type="entry name" value="Nudix"/>
    <property type="match status" value="1"/>
</dbReference>
<evidence type="ECO:0000259" key="7">
    <source>
        <dbReference type="PROSITE" id="PS51462"/>
    </source>
</evidence>
<feature type="domain" description="Nudix hydrolase" evidence="7">
    <location>
        <begin position="72"/>
        <end position="205"/>
    </location>
</feature>
<keyword evidence="6" id="KW-0464">Manganese</keyword>
<evidence type="ECO:0000256" key="6">
    <source>
        <dbReference type="ARBA" id="ARBA00023211"/>
    </source>
</evidence>
<dbReference type="PROSITE" id="PS51462">
    <property type="entry name" value="NUDIX"/>
    <property type="match status" value="1"/>
</dbReference>
<dbReference type="NCBIfam" id="NF007980">
    <property type="entry name" value="PRK10707.1"/>
    <property type="match status" value="1"/>
</dbReference>
<dbReference type="RefSeq" id="WP_339089797.1">
    <property type="nucleotide sequence ID" value="NZ_LR743507.1"/>
</dbReference>
<dbReference type="GO" id="GO:0046872">
    <property type="term" value="F:metal ion binding"/>
    <property type="evidence" value="ECO:0007669"/>
    <property type="project" value="UniProtKB-KW"/>
</dbReference>
<comment type="cofactor">
    <cofactor evidence="1">
        <name>Mn(2+)</name>
        <dbReference type="ChEBI" id="CHEBI:29035"/>
    </cofactor>
</comment>
<dbReference type="PANTHER" id="PTHR12992">
    <property type="entry name" value="NUDIX HYDROLASE"/>
    <property type="match status" value="1"/>
</dbReference>
<evidence type="ECO:0000256" key="4">
    <source>
        <dbReference type="ARBA" id="ARBA00022801"/>
    </source>
</evidence>
<keyword evidence="3" id="KW-0479">Metal-binding</keyword>
<dbReference type="Pfam" id="PF00293">
    <property type="entry name" value="NUDIX"/>
    <property type="match status" value="1"/>
</dbReference>
<evidence type="ECO:0000256" key="3">
    <source>
        <dbReference type="ARBA" id="ARBA00022723"/>
    </source>
</evidence>
<dbReference type="InterPro" id="IPR000086">
    <property type="entry name" value="NUDIX_hydrolase_dom"/>
</dbReference>
<reference evidence="8" key="1">
    <citation type="submission" date="2019-12" db="EMBL/GenBank/DDBJ databases">
        <authorList>
            <person name="Cremers G."/>
        </authorList>
    </citation>
    <scope>NUCLEOTIDE SEQUENCE</scope>
    <source>
        <strain evidence="8">Vvax</strain>
    </source>
</reference>
<evidence type="ECO:0000256" key="1">
    <source>
        <dbReference type="ARBA" id="ARBA00001936"/>
    </source>
</evidence>
<keyword evidence="5" id="KW-0460">Magnesium</keyword>
<evidence type="ECO:0000256" key="5">
    <source>
        <dbReference type="ARBA" id="ARBA00022842"/>
    </source>
</evidence>
<sequence length="239" mass="26233">MQSAPLEPVNAVVPPTLLQFDPREAPFVDGSDGLPAVGADQLTAQALRARFAAPPEWTPELRREPRMVDRAPAQAAVLVPIVQRPQGATVLLTERTTHLSNHSGQVAFPGGRVDPEDANIAAAALREAWEEVGLSAQYIEVLGSLPTYTTVTSFIVTPVVALVQPDFELTINPYEVAQAFEVPLAWLMDPANHRRHSVSAVDGRRREWYSMPYQDGPDERFVWGATAGMLRNLYRFLAA</sequence>
<evidence type="ECO:0000313" key="8">
    <source>
        <dbReference type="EMBL" id="CAA2103163.1"/>
    </source>
</evidence>
<dbReference type="EMBL" id="LR743507">
    <property type="protein sequence ID" value="CAA2103163.1"/>
    <property type="molecule type" value="Genomic_DNA"/>
</dbReference>
<dbReference type="PANTHER" id="PTHR12992:SF11">
    <property type="entry name" value="MITOCHONDRIAL COENZYME A DIPHOSPHATASE NUDT8"/>
    <property type="match status" value="1"/>
</dbReference>
<protein>
    <submittedName>
        <fullName evidence="8">Putative Nudix hydrolase NudL</fullName>
        <ecNumber evidence="8">3.6.1.-</ecNumber>
    </submittedName>
</protein>
<dbReference type="Gene3D" id="3.90.79.10">
    <property type="entry name" value="Nucleoside Triphosphate Pyrophosphohydrolase"/>
    <property type="match status" value="1"/>
</dbReference>
<dbReference type="InterPro" id="IPR015797">
    <property type="entry name" value="NUDIX_hydrolase-like_dom_sf"/>
</dbReference>
<dbReference type="EC" id="3.6.1.-" evidence="8"/>
<dbReference type="CDD" id="cd03426">
    <property type="entry name" value="NUDIX_CoAse_Nudt7"/>
    <property type="match status" value="1"/>
</dbReference>